<dbReference type="InterPro" id="IPR020846">
    <property type="entry name" value="MFS_dom"/>
</dbReference>
<dbReference type="RefSeq" id="XP_002116747.1">
    <property type="nucleotide sequence ID" value="XM_002116711.1"/>
</dbReference>
<proteinExistence type="predicted"/>
<feature type="transmembrane region" description="Helical" evidence="7">
    <location>
        <begin position="53"/>
        <end position="82"/>
    </location>
</feature>
<evidence type="ECO:0000313" key="9">
    <source>
        <dbReference type="EMBL" id="EDV20806.1"/>
    </source>
</evidence>
<dbReference type="SUPFAM" id="SSF103473">
    <property type="entry name" value="MFS general substrate transporter"/>
    <property type="match status" value="1"/>
</dbReference>
<dbReference type="InterPro" id="IPR011701">
    <property type="entry name" value="MFS"/>
</dbReference>
<evidence type="ECO:0000256" key="2">
    <source>
        <dbReference type="ARBA" id="ARBA00022448"/>
    </source>
</evidence>
<organism evidence="9 10">
    <name type="scientific">Trichoplax adhaerens</name>
    <name type="common">Trichoplax reptans</name>
    <dbReference type="NCBI Taxonomy" id="10228"/>
    <lineage>
        <taxon>Eukaryota</taxon>
        <taxon>Metazoa</taxon>
        <taxon>Placozoa</taxon>
        <taxon>Uniplacotomia</taxon>
        <taxon>Trichoplacea</taxon>
        <taxon>Trichoplacidae</taxon>
        <taxon>Trichoplax</taxon>
    </lineage>
</organism>
<feature type="domain" description="Major facilitator superfamily (MFS) profile" evidence="8">
    <location>
        <begin position="36"/>
        <end position="534"/>
    </location>
</feature>
<keyword evidence="2" id="KW-0813">Transport</keyword>
<dbReference type="GeneID" id="6757959"/>
<feature type="transmembrane region" description="Helical" evidence="7">
    <location>
        <begin position="393"/>
        <end position="415"/>
    </location>
</feature>
<feature type="region of interest" description="Disordered" evidence="6">
    <location>
        <begin position="1"/>
        <end position="26"/>
    </location>
</feature>
<keyword evidence="10" id="KW-1185">Reference proteome</keyword>
<keyword evidence="4 7" id="KW-1133">Transmembrane helix</keyword>
<feature type="transmembrane region" description="Helical" evidence="7">
    <location>
        <begin position="123"/>
        <end position="142"/>
    </location>
</feature>
<dbReference type="PANTHER" id="PTHR23511">
    <property type="entry name" value="SYNAPTIC VESICLE GLYCOPROTEIN 2"/>
    <property type="match status" value="1"/>
</dbReference>
<feature type="transmembrane region" description="Helical" evidence="7">
    <location>
        <begin position="481"/>
        <end position="506"/>
    </location>
</feature>
<dbReference type="CTD" id="6757959"/>
<comment type="subcellular location">
    <subcellularLocation>
        <location evidence="1">Membrane</location>
        <topology evidence="1">Multi-pass membrane protein</topology>
    </subcellularLocation>
</comment>
<dbReference type="HOGENOM" id="CLU_001265_46_15_1"/>
<reference evidence="9 10" key="1">
    <citation type="journal article" date="2008" name="Nature">
        <title>The Trichoplax genome and the nature of placozoans.</title>
        <authorList>
            <person name="Srivastava M."/>
            <person name="Begovic E."/>
            <person name="Chapman J."/>
            <person name="Putnam N.H."/>
            <person name="Hellsten U."/>
            <person name="Kawashima T."/>
            <person name="Kuo A."/>
            <person name="Mitros T."/>
            <person name="Salamov A."/>
            <person name="Carpenter M.L."/>
            <person name="Signorovitch A.Y."/>
            <person name="Moreno M.A."/>
            <person name="Kamm K."/>
            <person name="Grimwood J."/>
            <person name="Schmutz J."/>
            <person name="Shapiro H."/>
            <person name="Grigoriev I.V."/>
            <person name="Buss L.W."/>
            <person name="Schierwater B."/>
            <person name="Dellaporta S.L."/>
            <person name="Rokhsar D.S."/>
        </authorList>
    </citation>
    <scope>NUCLEOTIDE SEQUENCE [LARGE SCALE GENOMIC DNA]</scope>
    <source>
        <strain evidence="9 10">Grell-BS-1999</strain>
    </source>
</reference>
<dbReference type="PROSITE" id="PS50850">
    <property type="entry name" value="MFS"/>
    <property type="match status" value="1"/>
</dbReference>
<dbReference type="STRING" id="10228.B3S941"/>
<feature type="transmembrane region" description="Helical" evidence="7">
    <location>
        <begin position="220"/>
        <end position="241"/>
    </location>
</feature>
<dbReference type="eggNOG" id="KOG0255">
    <property type="taxonomic scope" value="Eukaryota"/>
</dbReference>
<protein>
    <recommendedName>
        <fullName evidence="8">Major facilitator superfamily (MFS) profile domain-containing protein</fullName>
    </recommendedName>
</protein>
<dbReference type="PhylomeDB" id="B3S941"/>
<dbReference type="Proteomes" id="UP000009022">
    <property type="component" value="Unassembled WGS sequence"/>
</dbReference>
<feature type="transmembrane region" description="Helical" evidence="7">
    <location>
        <begin position="94"/>
        <end position="111"/>
    </location>
</feature>
<dbReference type="KEGG" id="tad:TRIADDRAFT_60690"/>
<feature type="transmembrane region" description="Helical" evidence="7">
    <location>
        <begin position="324"/>
        <end position="345"/>
    </location>
</feature>
<dbReference type="PANTHER" id="PTHR23511:SF34">
    <property type="entry name" value="SYNAPTIC VESICLE GLYCOPROTEIN 2"/>
    <property type="match status" value="1"/>
</dbReference>
<feature type="transmembrane region" description="Helical" evidence="7">
    <location>
        <begin position="422"/>
        <end position="441"/>
    </location>
</feature>
<dbReference type="InParanoid" id="B3S941"/>
<gene>
    <name evidence="9" type="ORF">TRIADDRAFT_60690</name>
</gene>
<dbReference type="OMA" id="SEWYLIC"/>
<feature type="transmembrane region" description="Helical" evidence="7">
    <location>
        <begin position="512"/>
        <end position="529"/>
    </location>
</feature>
<evidence type="ECO:0000256" key="1">
    <source>
        <dbReference type="ARBA" id="ARBA00004141"/>
    </source>
</evidence>
<feature type="transmembrane region" description="Helical" evidence="7">
    <location>
        <begin position="182"/>
        <end position="208"/>
    </location>
</feature>
<evidence type="ECO:0000256" key="6">
    <source>
        <dbReference type="SAM" id="MobiDB-lite"/>
    </source>
</evidence>
<name>B3S941_TRIAD</name>
<dbReference type="InterPro" id="IPR036259">
    <property type="entry name" value="MFS_trans_sf"/>
</dbReference>
<feature type="transmembrane region" description="Helical" evidence="7">
    <location>
        <begin position="148"/>
        <end position="170"/>
    </location>
</feature>
<sequence>MAIEKQFQNNDNNKDKRSSVSQNEELYTSDCSTESIDLTSRIDEIVDSLDIGLFHYIITLICGLGFSGFSFCYQSIGFVIISACDLDINRNNKGWLSIAFMIGLATSASIYGRFADVYGRQKILVILLLINLIGMLASAFAYNYLMLVIMFGLIGSTYAGITTIVHSYLLEFFPRRYRGRAAAVLSSFLIFGNVYSSLIGLLILPYSFYSPIGAIYFTNWRLYLLVGSIPSLLSFCVLLFMPRSLRFVLAKNDKKGFRDVLNKINQINNCCKTTDDSYQQVIYCKVGHHDLRVEETSKDVKNDKGNTFLQDIRELLQPPWRKRLLLISLVWLGYCVADQGLTIWLPTVIAHYVNSKTCWHHHHSGMYNLSWNTTHSSHNVASDCQSGNNIRTVILNIFLGHLISIPIAILCVLLINRIGRKALYIILASMSGLSILLLLIIDTMQSSMIIACIFTSISTNGWTPCKIWSTELFRTEFRTTALGIASMMGHLGSILGMIIFAALFYISCTATLIILSALGLLTAVAAIFLPDTTNADIR</sequence>
<dbReference type="OrthoDB" id="3936150at2759"/>
<keyword evidence="5 7" id="KW-0472">Membrane</keyword>
<evidence type="ECO:0000256" key="4">
    <source>
        <dbReference type="ARBA" id="ARBA00022989"/>
    </source>
</evidence>
<evidence type="ECO:0000259" key="8">
    <source>
        <dbReference type="PROSITE" id="PS50850"/>
    </source>
</evidence>
<dbReference type="GO" id="GO:0022857">
    <property type="term" value="F:transmembrane transporter activity"/>
    <property type="evidence" value="ECO:0007669"/>
    <property type="project" value="InterPro"/>
</dbReference>
<dbReference type="Pfam" id="PF07690">
    <property type="entry name" value="MFS_1"/>
    <property type="match status" value="2"/>
</dbReference>
<evidence type="ECO:0000256" key="7">
    <source>
        <dbReference type="SAM" id="Phobius"/>
    </source>
</evidence>
<dbReference type="EMBL" id="DS985257">
    <property type="protein sequence ID" value="EDV20806.1"/>
    <property type="molecule type" value="Genomic_DNA"/>
</dbReference>
<dbReference type="AlphaFoldDB" id="B3S941"/>
<accession>B3S941</accession>
<dbReference type="Gene3D" id="1.20.1250.20">
    <property type="entry name" value="MFS general substrate transporter like domains"/>
    <property type="match status" value="1"/>
</dbReference>
<evidence type="ECO:0000313" key="10">
    <source>
        <dbReference type="Proteomes" id="UP000009022"/>
    </source>
</evidence>
<evidence type="ECO:0000256" key="5">
    <source>
        <dbReference type="ARBA" id="ARBA00023136"/>
    </source>
</evidence>
<dbReference type="GO" id="GO:0016020">
    <property type="term" value="C:membrane"/>
    <property type="evidence" value="ECO:0007669"/>
    <property type="project" value="UniProtKB-SubCell"/>
</dbReference>
<evidence type="ECO:0000256" key="3">
    <source>
        <dbReference type="ARBA" id="ARBA00022692"/>
    </source>
</evidence>
<keyword evidence="3 7" id="KW-0812">Transmembrane</keyword>